<dbReference type="GO" id="GO:0003676">
    <property type="term" value="F:nucleic acid binding"/>
    <property type="evidence" value="ECO:0007669"/>
    <property type="project" value="InterPro"/>
</dbReference>
<evidence type="ECO:0000256" key="4">
    <source>
        <dbReference type="ARBA" id="ARBA00022840"/>
    </source>
</evidence>
<dbReference type="SUPFAM" id="SSF53098">
    <property type="entry name" value="Ribonuclease H-like"/>
    <property type="match status" value="1"/>
</dbReference>
<evidence type="ECO:0000313" key="10">
    <source>
        <dbReference type="EMBL" id="KAG5309734.1"/>
    </source>
</evidence>
<dbReference type="PROSITE" id="PS50929">
    <property type="entry name" value="ABC_TM1F"/>
    <property type="match status" value="1"/>
</dbReference>
<feature type="non-terminal residue" evidence="10">
    <location>
        <position position="750"/>
    </location>
</feature>
<dbReference type="AlphaFoldDB" id="A0A836ELF6"/>
<protein>
    <submittedName>
        <fullName evidence="10">L259 protein</fullName>
    </submittedName>
</protein>
<dbReference type="InterPro" id="IPR011527">
    <property type="entry name" value="ABC1_TM_dom"/>
</dbReference>
<keyword evidence="11" id="KW-1185">Reference proteome</keyword>
<keyword evidence="5 7" id="KW-1133">Transmembrane helix</keyword>
<dbReference type="Gene3D" id="3.30.420.10">
    <property type="entry name" value="Ribonuclease H-like superfamily/Ribonuclease H"/>
    <property type="match status" value="1"/>
</dbReference>
<dbReference type="InterPro" id="IPR050173">
    <property type="entry name" value="ABC_transporter_C-like"/>
</dbReference>
<dbReference type="GO" id="GO:0016887">
    <property type="term" value="F:ATP hydrolysis activity"/>
    <property type="evidence" value="ECO:0007669"/>
    <property type="project" value="InterPro"/>
</dbReference>
<dbReference type="Gene3D" id="1.20.1560.10">
    <property type="entry name" value="ABC transporter type 1, transmembrane domain"/>
    <property type="match status" value="1"/>
</dbReference>
<dbReference type="InterPro" id="IPR003439">
    <property type="entry name" value="ABC_transporter-like_ATP-bd"/>
</dbReference>
<feature type="transmembrane region" description="Helical" evidence="7">
    <location>
        <begin position="158"/>
        <end position="182"/>
    </location>
</feature>
<sequence length="750" mass="86122">KVPLKKESRPKLYKTVYKTFSLSYFIIGICSLHVGTRIRIACSSLLYRKLLRFNTAAMNQTGTGQIMNLLSNDVIRFDQLSMYLNYMDHVFYDNPLFRTIMWQKIGISNFISIGGIHNRYPQEIVVKMYAWEKPFSQIVSVIRKLEIKQIKFSSYVRAAYLAIIAFTERLTVYFTLITFILMENVANVCTLTKDFRQFFPQEDMTMVGDRGVSLSSGQKVRINVARAVYKQADIYLLDDPLSAVDTSVARHLYGECITEYLHGKTRILVIYQLQFLKRVDHIVVSDRIKKFLILKVCFQSYYYYFAIVQYSNTDDSDYIVENCPEVKMTTHGQVVGRVHKEYLHNDGNNFTLSVLLIIFIISQVAIIGNDYWLLYWTTLEDVRRIENTSDVKQFATIVFLVFMLNPDSLLSDYSRVNNFLETREVDDQEISERLKRLTEIWDKFHNHIKVLATLELPIDKWNAVLIVANKLDYHTIVSTHCAKNSRHILLLAQVFDANRKTKVLVNKLYLSDKSVNVLVSGISQNKTYDEFLILNKHESKKIFSGVDYAGPIQIREGRRRGRISLSKGYIALFVCFHTKAVHLEAVTKLTTEAFLTALWKFTARRGLCTTLYLDNATNFVGAARELTEPYQFIEEFNELQNRHSGTWYLFLTCAIAFAVVADLIMCLFLVCICFSLNLNVSIESGWKIEVVGGTGAGKSSLISALFCLFYEGLEDEVKINDQGTSTIGLSELPCKISIILDETTANIDSQ</sequence>
<dbReference type="PANTHER" id="PTHR24223:SF415">
    <property type="entry name" value="FI20190P1"/>
    <property type="match status" value="1"/>
</dbReference>
<evidence type="ECO:0000256" key="1">
    <source>
        <dbReference type="ARBA" id="ARBA00022448"/>
    </source>
</evidence>
<evidence type="ECO:0000313" key="11">
    <source>
        <dbReference type="Proteomes" id="UP000667349"/>
    </source>
</evidence>
<dbReference type="EMBL" id="JAANHZ010000565">
    <property type="protein sequence ID" value="KAG5309734.1"/>
    <property type="molecule type" value="Genomic_DNA"/>
</dbReference>
<name>A0A836ELF6_9HYME</name>
<evidence type="ECO:0000256" key="7">
    <source>
        <dbReference type="SAM" id="Phobius"/>
    </source>
</evidence>
<feature type="non-terminal residue" evidence="10">
    <location>
        <position position="1"/>
    </location>
</feature>
<dbReference type="GO" id="GO:0005524">
    <property type="term" value="F:ATP binding"/>
    <property type="evidence" value="ECO:0007669"/>
    <property type="project" value="UniProtKB-KW"/>
</dbReference>
<feature type="transmembrane region" description="Helical" evidence="7">
    <location>
        <begin position="20"/>
        <end position="40"/>
    </location>
</feature>
<dbReference type="InterPro" id="IPR036397">
    <property type="entry name" value="RNaseH_sf"/>
</dbReference>
<keyword evidence="4" id="KW-0067">ATP-binding</keyword>
<gene>
    <name evidence="10" type="ORF">G6Z75_0001058</name>
</gene>
<keyword evidence="1" id="KW-0813">Transport</keyword>
<proteinExistence type="predicted"/>
<dbReference type="SUPFAM" id="SSF90123">
    <property type="entry name" value="ABC transporter transmembrane region"/>
    <property type="match status" value="1"/>
</dbReference>
<keyword evidence="3" id="KW-0547">Nucleotide-binding</keyword>
<evidence type="ECO:0000256" key="6">
    <source>
        <dbReference type="ARBA" id="ARBA00023136"/>
    </source>
</evidence>
<organism evidence="10 11">
    <name type="scientific">Acromyrmex insinuator</name>
    <dbReference type="NCBI Taxonomy" id="230686"/>
    <lineage>
        <taxon>Eukaryota</taxon>
        <taxon>Metazoa</taxon>
        <taxon>Ecdysozoa</taxon>
        <taxon>Arthropoda</taxon>
        <taxon>Hexapoda</taxon>
        <taxon>Insecta</taxon>
        <taxon>Pterygota</taxon>
        <taxon>Neoptera</taxon>
        <taxon>Endopterygota</taxon>
        <taxon>Hymenoptera</taxon>
        <taxon>Apocrita</taxon>
        <taxon>Aculeata</taxon>
        <taxon>Formicoidea</taxon>
        <taxon>Formicidae</taxon>
        <taxon>Myrmicinae</taxon>
        <taxon>Acromyrmex</taxon>
    </lineage>
</organism>
<evidence type="ECO:0000256" key="2">
    <source>
        <dbReference type="ARBA" id="ARBA00022692"/>
    </source>
</evidence>
<dbReference type="PROSITE" id="PS00211">
    <property type="entry name" value="ABC_TRANSPORTER_1"/>
    <property type="match status" value="1"/>
</dbReference>
<dbReference type="InterPro" id="IPR036640">
    <property type="entry name" value="ABC1_TM_sf"/>
</dbReference>
<keyword evidence="2 7" id="KW-0812">Transmembrane</keyword>
<evidence type="ECO:0000256" key="5">
    <source>
        <dbReference type="ARBA" id="ARBA00022989"/>
    </source>
</evidence>
<dbReference type="InterPro" id="IPR017871">
    <property type="entry name" value="ABC_transporter-like_CS"/>
</dbReference>
<dbReference type="PROSITE" id="PS50893">
    <property type="entry name" value="ABC_TRANSPORTER_2"/>
    <property type="match status" value="1"/>
</dbReference>
<accession>A0A836ELF6</accession>
<dbReference type="Gene3D" id="3.40.50.300">
    <property type="entry name" value="P-loop containing nucleotide triphosphate hydrolases"/>
    <property type="match status" value="2"/>
</dbReference>
<feature type="domain" description="ABC transporter" evidence="8">
    <location>
        <begin position="75"/>
        <end position="310"/>
    </location>
</feature>
<dbReference type="InterPro" id="IPR027417">
    <property type="entry name" value="P-loop_NTPase"/>
</dbReference>
<evidence type="ECO:0000259" key="9">
    <source>
        <dbReference type="PROSITE" id="PS50929"/>
    </source>
</evidence>
<evidence type="ECO:0000256" key="3">
    <source>
        <dbReference type="ARBA" id="ARBA00022741"/>
    </source>
</evidence>
<feature type="transmembrane region" description="Helical" evidence="7">
    <location>
        <begin position="647"/>
        <end position="670"/>
    </location>
</feature>
<dbReference type="Pfam" id="PF00005">
    <property type="entry name" value="ABC_tran"/>
    <property type="match status" value="1"/>
</dbReference>
<dbReference type="PANTHER" id="PTHR24223">
    <property type="entry name" value="ATP-BINDING CASSETTE SUB-FAMILY C"/>
    <property type="match status" value="1"/>
</dbReference>
<dbReference type="GO" id="GO:0140359">
    <property type="term" value="F:ABC-type transporter activity"/>
    <property type="evidence" value="ECO:0007669"/>
    <property type="project" value="InterPro"/>
</dbReference>
<evidence type="ECO:0000259" key="8">
    <source>
        <dbReference type="PROSITE" id="PS50893"/>
    </source>
</evidence>
<comment type="caution">
    <text evidence="10">The sequence shown here is derived from an EMBL/GenBank/DDBJ whole genome shotgun (WGS) entry which is preliminary data.</text>
</comment>
<dbReference type="SUPFAM" id="SSF52540">
    <property type="entry name" value="P-loop containing nucleoside triphosphate hydrolases"/>
    <property type="match status" value="2"/>
</dbReference>
<dbReference type="GO" id="GO:0016020">
    <property type="term" value="C:membrane"/>
    <property type="evidence" value="ECO:0007669"/>
    <property type="project" value="InterPro"/>
</dbReference>
<dbReference type="InterPro" id="IPR012337">
    <property type="entry name" value="RNaseH-like_sf"/>
</dbReference>
<feature type="transmembrane region" description="Helical" evidence="7">
    <location>
        <begin position="350"/>
        <end position="374"/>
    </location>
</feature>
<dbReference type="Proteomes" id="UP000667349">
    <property type="component" value="Unassembled WGS sequence"/>
</dbReference>
<keyword evidence="6 7" id="KW-0472">Membrane</keyword>
<reference evidence="10" key="1">
    <citation type="submission" date="2020-02" db="EMBL/GenBank/DDBJ databases">
        <title>Relaxed selection underlies rapid genomic changes in the transitions from sociality to social parasitism in ants.</title>
        <authorList>
            <person name="Bi X."/>
        </authorList>
    </citation>
    <scope>NUCLEOTIDE SEQUENCE</scope>
    <source>
        <strain evidence="10">BGI-DK2013a</strain>
        <tissue evidence="10">Whole body</tissue>
    </source>
</reference>
<feature type="domain" description="ABC transmembrane type-1" evidence="9">
    <location>
        <begin position="21"/>
        <end position="80"/>
    </location>
</feature>